<comment type="catalytic activity">
    <reaction evidence="1">
        <text>an N-acyl-L-homoserine lactone + H2O = an N-acyl-L-homoserine + H(+)</text>
        <dbReference type="Rhea" id="RHEA:22576"/>
        <dbReference type="ChEBI" id="CHEBI:15377"/>
        <dbReference type="ChEBI" id="CHEBI:15378"/>
        <dbReference type="ChEBI" id="CHEBI:55474"/>
        <dbReference type="ChEBI" id="CHEBI:58921"/>
        <dbReference type="EC" id="3.1.1.81"/>
    </reaction>
</comment>
<geneLocation type="plasmid" evidence="9 10">
    <name>pQ15_94_2</name>
</geneLocation>
<dbReference type="Gene3D" id="3.60.15.10">
    <property type="entry name" value="Ribonuclease Z/Hydroxyacylglutathione hydrolase-like"/>
    <property type="match status" value="1"/>
</dbReference>
<protein>
    <recommendedName>
        <fullName evidence="4">quorum-quenching N-acyl-homoserine lactonase</fullName>
        <ecNumber evidence="4">3.1.1.81</ecNumber>
    </recommendedName>
</protein>
<proteinExistence type="inferred from homology"/>
<comment type="similarity">
    <text evidence="3">Belongs to the metallo-beta-lactamase superfamily.</text>
</comment>
<evidence type="ECO:0000256" key="5">
    <source>
        <dbReference type="ARBA" id="ARBA00022723"/>
    </source>
</evidence>
<accession>A0AAJ4N7Z4</accession>
<reference evidence="9" key="1">
    <citation type="submission" date="2020-02" db="EMBL/GenBank/DDBJ databases">
        <title>Unexpected conservation and global transmission of agrobacterial virulence plasmids.</title>
        <authorList>
            <person name="Weisberg A.J."/>
            <person name="Davis E.W. II"/>
            <person name="Tabima J.R."/>
            <person name="Belcher M.S."/>
            <person name="Miller M."/>
            <person name="Kuo C.-H."/>
            <person name="Loper J.E."/>
            <person name="Grunwald N.J."/>
            <person name="Putnam M.L."/>
            <person name="Chang J.H."/>
        </authorList>
    </citation>
    <scope>NUCLEOTIDE SEQUENCE</scope>
    <source>
        <strain evidence="9">Q15/94</strain>
        <plasmid evidence="9">pQ15_94_2</plasmid>
    </source>
</reference>
<dbReference type="CDD" id="cd07729">
    <property type="entry name" value="AHL_lactonase_MBL-fold"/>
    <property type="match status" value="1"/>
</dbReference>
<comment type="cofactor">
    <cofactor evidence="2">
        <name>Zn(2+)</name>
        <dbReference type="ChEBI" id="CHEBI:29105"/>
    </cofactor>
</comment>
<dbReference type="PANTHER" id="PTHR42978:SF2">
    <property type="entry name" value="102 KBASES UNSTABLE REGION: FROM 1 TO 119443"/>
    <property type="match status" value="1"/>
</dbReference>
<dbReference type="InterPro" id="IPR036866">
    <property type="entry name" value="RibonucZ/Hydroxyglut_hydro"/>
</dbReference>
<dbReference type="RefSeq" id="WP_333722651.1">
    <property type="nucleotide sequence ID" value="NZ_CP049219.1"/>
</dbReference>
<evidence type="ECO:0000256" key="4">
    <source>
        <dbReference type="ARBA" id="ARBA00013131"/>
    </source>
</evidence>
<organism evidence="9 10">
    <name type="scientific">Agrobacterium tumefaciens</name>
    <dbReference type="NCBI Taxonomy" id="358"/>
    <lineage>
        <taxon>Bacteria</taxon>
        <taxon>Pseudomonadati</taxon>
        <taxon>Pseudomonadota</taxon>
        <taxon>Alphaproteobacteria</taxon>
        <taxon>Hyphomicrobiales</taxon>
        <taxon>Rhizobiaceae</taxon>
        <taxon>Rhizobium/Agrobacterium group</taxon>
        <taxon>Agrobacterium</taxon>
        <taxon>Agrobacterium tumefaciens complex</taxon>
    </lineage>
</organism>
<dbReference type="InterPro" id="IPR051013">
    <property type="entry name" value="MBL_superfamily_lactonases"/>
</dbReference>
<name>A0AAJ4N7Z4_AGRTU</name>
<dbReference type="EMBL" id="CP049219">
    <property type="protein sequence ID" value="QTG16864.1"/>
    <property type="molecule type" value="Genomic_DNA"/>
</dbReference>
<feature type="domain" description="Metallo-beta-lactamase" evidence="8">
    <location>
        <begin position="32"/>
        <end position="244"/>
    </location>
</feature>
<keyword evidence="7" id="KW-0862">Zinc</keyword>
<dbReference type="SUPFAM" id="SSF56281">
    <property type="entry name" value="Metallo-hydrolase/oxidoreductase"/>
    <property type="match status" value="1"/>
</dbReference>
<gene>
    <name evidence="9" type="ORF">G6M86_26475</name>
</gene>
<dbReference type="AlphaFoldDB" id="A0AAJ4N7Z4"/>
<evidence type="ECO:0000256" key="3">
    <source>
        <dbReference type="ARBA" id="ARBA00007749"/>
    </source>
</evidence>
<dbReference type="Pfam" id="PF00753">
    <property type="entry name" value="Lactamase_B"/>
    <property type="match status" value="1"/>
</dbReference>
<sequence length="260" mass="29096">MSNLKMTALNVGPLDCNKNLLAAFAEGKVEVPTTAAVIVHPTHGVIVWDTGINDAVADPEREYWAPGLKQAFGTYAFTRDHAIDAQLDRLGIKPREVKYAIYSHLHLDHAGGMSYFPNATHVIQRDEIRYALWPDAWTRPVYCQNDFKDIHKLAILELEGDCDLFGDGSLTLMRAPGHSPGQQVLILNLPNRGKVCLGADTGHQRDAFDNMVPMPWDWNTSAVTTTRLRMKQLERAGIPLFFCHDANDFSKLPQAGQFWD</sequence>
<dbReference type="Proteomes" id="UP000663946">
    <property type="component" value="Plasmid pQ15_94_2"/>
</dbReference>
<keyword evidence="6" id="KW-0378">Hydrolase</keyword>
<evidence type="ECO:0000256" key="7">
    <source>
        <dbReference type="ARBA" id="ARBA00022833"/>
    </source>
</evidence>
<evidence type="ECO:0000313" key="9">
    <source>
        <dbReference type="EMBL" id="QTG16864.1"/>
    </source>
</evidence>
<evidence type="ECO:0000313" key="10">
    <source>
        <dbReference type="Proteomes" id="UP000663946"/>
    </source>
</evidence>
<keyword evidence="5" id="KW-0479">Metal-binding</keyword>
<dbReference type="SMART" id="SM00849">
    <property type="entry name" value="Lactamase_B"/>
    <property type="match status" value="1"/>
</dbReference>
<dbReference type="EC" id="3.1.1.81" evidence="4"/>
<keyword evidence="9" id="KW-0614">Plasmid</keyword>
<dbReference type="GO" id="GO:0102007">
    <property type="term" value="F:acyl-L-homoserine-lactone lactonohydrolase activity"/>
    <property type="evidence" value="ECO:0007669"/>
    <property type="project" value="UniProtKB-EC"/>
</dbReference>
<evidence type="ECO:0000256" key="2">
    <source>
        <dbReference type="ARBA" id="ARBA00001947"/>
    </source>
</evidence>
<dbReference type="GO" id="GO:0046872">
    <property type="term" value="F:metal ion binding"/>
    <property type="evidence" value="ECO:0007669"/>
    <property type="project" value="UniProtKB-KW"/>
</dbReference>
<evidence type="ECO:0000256" key="1">
    <source>
        <dbReference type="ARBA" id="ARBA00000450"/>
    </source>
</evidence>
<evidence type="ECO:0000256" key="6">
    <source>
        <dbReference type="ARBA" id="ARBA00022801"/>
    </source>
</evidence>
<dbReference type="PANTHER" id="PTHR42978">
    <property type="entry name" value="QUORUM-QUENCHING LACTONASE YTNP-RELATED-RELATED"/>
    <property type="match status" value="1"/>
</dbReference>
<dbReference type="InterPro" id="IPR001279">
    <property type="entry name" value="Metallo-B-lactamas"/>
</dbReference>
<evidence type="ECO:0000259" key="8">
    <source>
        <dbReference type="SMART" id="SM00849"/>
    </source>
</evidence>